<evidence type="ECO:0000313" key="1">
    <source>
        <dbReference type="EMBL" id="EGY33454.1"/>
    </source>
</evidence>
<dbReference type="AlphaFoldDB" id="G4A9E9"/>
<sequence>MRKKLAIVYLMRKQKQAGNQVSRLFAAISSANFSAQKE</sequence>
<dbReference type="Proteomes" id="UP000005508">
    <property type="component" value="Unassembled WGS sequence"/>
</dbReference>
<evidence type="ECO:0000313" key="2">
    <source>
        <dbReference type="Proteomes" id="UP000005508"/>
    </source>
</evidence>
<name>G4A9E9_AGGAC</name>
<accession>G4A9E9</accession>
<comment type="caution">
    <text evidence="1">The sequence shown here is derived from an EMBL/GenBank/DDBJ whole genome shotgun (WGS) entry which is preliminary data.</text>
</comment>
<organism evidence="1 2">
    <name type="scientific">Aggregatibacter actinomycetemcomitans serotype e str. SC1083</name>
    <dbReference type="NCBI Taxonomy" id="907488"/>
    <lineage>
        <taxon>Bacteria</taxon>
        <taxon>Pseudomonadati</taxon>
        <taxon>Pseudomonadota</taxon>
        <taxon>Gammaproteobacteria</taxon>
        <taxon>Pasteurellales</taxon>
        <taxon>Pasteurellaceae</taxon>
        <taxon>Aggregatibacter</taxon>
    </lineage>
</organism>
<dbReference type="EMBL" id="AEJM01000028">
    <property type="protein sequence ID" value="EGY33454.1"/>
    <property type="molecule type" value="Genomic_DNA"/>
</dbReference>
<protein>
    <submittedName>
        <fullName evidence="1">Uncharacterized protein</fullName>
    </submittedName>
</protein>
<gene>
    <name evidence="1" type="ORF">SC1083_1463</name>
</gene>
<reference evidence="1 2" key="1">
    <citation type="submission" date="2010-10" db="EMBL/GenBank/DDBJ databases">
        <authorList>
            <person name="Chen C."/>
            <person name="Kittichotirat W."/>
            <person name="Asikainen S."/>
            <person name="Bumgarner R."/>
        </authorList>
    </citation>
    <scope>NUCLEOTIDE SEQUENCE [LARGE SCALE GENOMIC DNA]</scope>
    <source>
        <strain evidence="1 2">SC1083</strain>
    </source>
</reference>
<dbReference type="PATRIC" id="fig|907488.3.peg.1429"/>
<proteinExistence type="predicted"/>